<name>A0A1B6JXL5_9HEMI</name>
<feature type="non-terminal residue" evidence="2">
    <location>
        <position position="1"/>
    </location>
</feature>
<evidence type="ECO:0000313" key="2">
    <source>
        <dbReference type="EMBL" id="JAT03947.1"/>
    </source>
</evidence>
<feature type="region of interest" description="Disordered" evidence="1">
    <location>
        <begin position="1"/>
        <end position="59"/>
    </location>
</feature>
<feature type="compositionally biased region" description="Polar residues" evidence="1">
    <location>
        <begin position="33"/>
        <end position="45"/>
    </location>
</feature>
<organism evidence="2">
    <name type="scientific">Homalodisca liturata</name>
    <dbReference type="NCBI Taxonomy" id="320908"/>
    <lineage>
        <taxon>Eukaryota</taxon>
        <taxon>Metazoa</taxon>
        <taxon>Ecdysozoa</taxon>
        <taxon>Arthropoda</taxon>
        <taxon>Hexapoda</taxon>
        <taxon>Insecta</taxon>
        <taxon>Pterygota</taxon>
        <taxon>Neoptera</taxon>
        <taxon>Paraneoptera</taxon>
        <taxon>Hemiptera</taxon>
        <taxon>Auchenorrhyncha</taxon>
        <taxon>Membracoidea</taxon>
        <taxon>Cicadellidae</taxon>
        <taxon>Cicadellinae</taxon>
        <taxon>Proconiini</taxon>
        <taxon>Homalodisca</taxon>
    </lineage>
</organism>
<dbReference type="AlphaFoldDB" id="A0A1B6JXL5"/>
<reference evidence="2" key="1">
    <citation type="submission" date="2015-11" db="EMBL/GenBank/DDBJ databases">
        <title>De novo transcriptome assembly of four potential Pierce s Disease insect vectors from Arizona vineyards.</title>
        <authorList>
            <person name="Tassone E.E."/>
        </authorList>
    </citation>
    <scope>NUCLEOTIDE SEQUENCE</scope>
</reference>
<accession>A0A1B6JXL5</accession>
<sequence>GEENTNISNDGLDDDIASTTKTTEGTPKEKSVAQVNQKRVLQQPASAMPVSSAKKMSKTKMAENACSVITSILNKPKDQFDIYGEHVASVIRQLQTKREQAMVKHDINNILFKAEM</sequence>
<proteinExistence type="predicted"/>
<dbReference type="EMBL" id="GECU01003760">
    <property type="protein sequence ID" value="JAT03947.1"/>
    <property type="molecule type" value="Transcribed_RNA"/>
</dbReference>
<gene>
    <name evidence="2" type="ORF">g.27373</name>
</gene>
<evidence type="ECO:0000256" key="1">
    <source>
        <dbReference type="SAM" id="MobiDB-lite"/>
    </source>
</evidence>
<protein>
    <submittedName>
        <fullName evidence="2">Uncharacterized protein</fullName>
    </submittedName>
</protein>